<proteinExistence type="evidence at transcript level"/>
<dbReference type="PANTHER" id="PTHR31698:SF8">
    <property type="entry name" value="LYSOZYME G-RELATED"/>
    <property type="match status" value="1"/>
</dbReference>
<dbReference type="InterPro" id="IPR002152">
    <property type="entry name" value="Glyco_hydro_23"/>
</dbReference>
<evidence type="ECO:0000313" key="2">
    <source>
        <dbReference type="EMBL" id="AAX09979.1"/>
    </source>
</evidence>
<name>Q2HNY7_ARGIR</name>
<dbReference type="Gene3D" id="1.10.530.10">
    <property type="match status" value="1"/>
</dbReference>
<dbReference type="PRINTS" id="PR00749">
    <property type="entry name" value="LYSOZYMEG"/>
</dbReference>
<keyword evidence="1" id="KW-0732">Signal</keyword>
<dbReference type="GO" id="GO:0003796">
    <property type="term" value="F:lysozyme activity"/>
    <property type="evidence" value="ECO:0007669"/>
    <property type="project" value="InterPro"/>
</dbReference>
<dbReference type="CAZy" id="GH23">
    <property type="family name" value="Glycoside Hydrolase Family 23"/>
</dbReference>
<sequence>MNALVVITLLAFSTGAWAASYTCHGDVRRLHPTGEHNGGNAASHNDVKYDYNDLLNKKSCYDQAGATYCIQPSVIAALASRESRGGRLLHSTNGWGDHHHAYGILQCDIRYHSCTQHAWDSCAHISQMVQEVLVPYINQVAHKHPTWSKEQQLLGGIAAYNSGVGNVQTWSGLDIGTTGNDYSNDVVARAQYLISHYGWH</sequence>
<feature type="chain" id="PRO_5004209222" evidence="1">
    <location>
        <begin position="19"/>
        <end position="200"/>
    </location>
</feature>
<dbReference type="EMBL" id="AY788903">
    <property type="protein sequence ID" value="AAX09979.1"/>
    <property type="molecule type" value="mRNA"/>
</dbReference>
<protein>
    <submittedName>
        <fullName evidence="2">G-type lysozyme</fullName>
    </submittedName>
</protein>
<evidence type="ECO:0000256" key="1">
    <source>
        <dbReference type="SAM" id="SignalP"/>
    </source>
</evidence>
<organism evidence="2">
    <name type="scientific">Argopecten irradians</name>
    <name type="common">Bay scallop</name>
    <name type="synonym">Aequipecten irradians</name>
    <dbReference type="NCBI Taxonomy" id="31199"/>
    <lineage>
        <taxon>Eukaryota</taxon>
        <taxon>Metazoa</taxon>
        <taxon>Spiralia</taxon>
        <taxon>Lophotrochozoa</taxon>
        <taxon>Mollusca</taxon>
        <taxon>Bivalvia</taxon>
        <taxon>Autobranchia</taxon>
        <taxon>Pteriomorphia</taxon>
        <taxon>Pectinida</taxon>
        <taxon>Pectinoidea</taxon>
        <taxon>Pectinidae</taxon>
        <taxon>Argopecten</taxon>
    </lineage>
</organism>
<dbReference type="InterPro" id="IPR023346">
    <property type="entry name" value="Lysozyme-like_dom_sf"/>
</dbReference>
<dbReference type="CDD" id="cd01021">
    <property type="entry name" value="GEWL"/>
    <property type="match status" value="1"/>
</dbReference>
<dbReference type="SMR" id="Q2HNY7"/>
<dbReference type="PANTHER" id="PTHR31698">
    <property type="entry name" value="LYSOZYME G FAMILY MEMBER"/>
    <property type="match status" value="1"/>
</dbReference>
<reference evidence="2" key="1">
    <citation type="submission" date="2004-10" db="EMBL/GenBank/DDBJ databases">
        <title>Molecular cloning and phylogenetic analysis of a novel invertebrate g-type lysozyme from scallop Argopecten irradians.</title>
        <authorList>
            <person name="Zou H."/>
            <person name="Song L."/>
            <person name="Xu W."/>
        </authorList>
    </citation>
    <scope>NUCLEOTIDE SEQUENCE</scope>
</reference>
<dbReference type="AlphaFoldDB" id="Q2HNY7"/>
<dbReference type="GO" id="GO:0009253">
    <property type="term" value="P:peptidoglycan catabolic process"/>
    <property type="evidence" value="ECO:0007669"/>
    <property type="project" value="InterPro"/>
</dbReference>
<dbReference type="SUPFAM" id="SSF53955">
    <property type="entry name" value="Lysozyme-like"/>
    <property type="match status" value="1"/>
</dbReference>
<feature type="signal peptide" evidence="1">
    <location>
        <begin position="1"/>
        <end position="18"/>
    </location>
</feature>
<accession>Q2HNY7</accession>